<keyword evidence="3" id="KW-1185">Reference proteome</keyword>
<feature type="non-terminal residue" evidence="2">
    <location>
        <position position="53"/>
    </location>
</feature>
<feature type="non-terminal residue" evidence="2">
    <location>
        <position position="1"/>
    </location>
</feature>
<feature type="region of interest" description="Disordered" evidence="1">
    <location>
        <begin position="1"/>
        <end position="24"/>
    </location>
</feature>
<name>A0AA38LN22_TAXCH</name>
<gene>
    <name evidence="2" type="ORF">KI387_003401</name>
</gene>
<organism evidence="2 3">
    <name type="scientific">Taxus chinensis</name>
    <name type="common">Chinese yew</name>
    <name type="synonym">Taxus wallichiana var. chinensis</name>
    <dbReference type="NCBI Taxonomy" id="29808"/>
    <lineage>
        <taxon>Eukaryota</taxon>
        <taxon>Viridiplantae</taxon>
        <taxon>Streptophyta</taxon>
        <taxon>Embryophyta</taxon>
        <taxon>Tracheophyta</taxon>
        <taxon>Spermatophyta</taxon>
        <taxon>Pinopsida</taxon>
        <taxon>Pinidae</taxon>
        <taxon>Conifers II</taxon>
        <taxon>Cupressales</taxon>
        <taxon>Taxaceae</taxon>
        <taxon>Taxus</taxon>
    </lineage>
</organism>
<protein>
    <submittedName>
        <fullName evidence="2">Uncharacterized protein</fullName>
    </submittedName>
</protein>
<proteinExistence type="predicted"/>
<sequence length="53" mass="5726">GPASLEKGSREVKISQRPGPNVGQVKATLRPIQSTEMLAGCLIMEEEKETDNT</sequence>
<reference evidence="2 3" key="1">
    <citation type="journal article" date="2021" name="Nat. Plants">
        <title>The Taxus genome provides insights into paclitaxel biosynthesis.</title>
        <authorList>
            <person name="Xiong X."/>
            <person name="Gou J."/>
            <person name="Liao Q."/>
            <person name="Li Y."/>
            <person name="Zhou Q."/>
            <person name="Bi G."/>
            <person name="Li C."/>
            <person name="Du R."/>
            <person name="Wang X."/>
            <person name="Sun T."/>
            <person name="Guo L."/>
            <person name="Liang H."/>
            <person name="Lu P."/>
            <person name="Wu Y."/>
            <person name="Zhang Z."/>
            <person name="Ro D.K."/>
            <person name="Shang Y."/>
            <person name="Huang S."/>
            <person name="Yan J."/>
        </authorList>
    </citation>
    <scope>NUCLEOTIDE SEQUENCE [LARGE SCALE GENOMIC DNA]</scope>
    <source>
        <strain evidence="2">Ta-2019</strain>
    </source>
</reference>
<dbReference type="EMBL" id="JAHRHJ020000001">
    <property type="protein sequence ID" value="KAH9331293.1"/>
    <property type="molecule type" value="Genomic_DNA"/>
</dbReference>
<evidence type="ECO:0000256" key="1">
    <source>
        <dbReference type="SAM" id="MobiDB-lite"/>
    </source>
</evidence>
<dbReference type="AlphaFoldDB" id="A0AA38LN22"/>
<evidence type="ECO:0000313" key="2">
    <source>
        <dbReference type="EMBL" id="KAH9331293.1"/>
    </source>
</evidence>
<comment type="caution">
    <text evidence="2">The sequence shown here is derived from an EMBL/GenBank/DDBJ whole genome shotgun (WGS) entry which is preliminary data.</text>
</comment>
<dbReference type="Proteomes" id="UP000824469">
    <property type="component" value="Unassembled WGS sequence"/>
</dbReference>
<evidence type="ECO:0000313" key="3">
    <source>
        <dbReference type="Proteomes" id="UP000824469"/>
    </source>
</evidence>
<accession>A0AA38LN22</accession>